<evidence type="ECO:0000313" key="2">
    <source>
        <dbReference type="Proteomes" id="UP000660265"/>
    </source>
</evidence>
<dbReference type="Proteomes" id="UP000660265">
    <property type="component" value="Unassembled WGS sequence"/>
</dbReference>
<evidence type="ECO:0000313" key="1">
    <source>
        <dbReference type="EMBL" id="GGJ82139.1"/>
    </source>
</evidence>
<proteinExistence type="predicted"/>
<sequence length="80" mass="8525">MLWLADGGASLALLVKVEAGRELLEYVAVVLPLSDDRPEHGGEGVPRDPEPVRPSPILASLVHKAFADVENDCSNHATIV</sequence>
<reference evidence="2" key="1">
    <citation type="journal article" date="2019" name="Int. J. Syst. Evol. Microbiol.">
        <title>The Global Catalogue of Microorganisms (GCM) 10K type strain sequencing project: providing services to taxonomists for standard genome sequencing and annotation.</title>
        <authorList>
            <consortium name="The Broad Institute Genomics Platform"/>
            <consortium name="The Broad Institute Genome Sequencing Center for Infectious Disease"/>
            <person name="Wu L."/>
            <person name="Ma J."/>
        </authorList>
    </citation>
    <scope>NUCLEOTIDE SEQUENCE [LARGE SCALE GENOMIC DNA]</scope>
    <source>
        <strain evidence="2">CGMCC 4.7275</strain>
    </source>
</reference>
<comment type="caution">
    <text evidence="1">The sequence shown here is derived from an EMBL/GenBank/DDBJ whole genome shotgun (WGS) entry which is preliminary data.</text>
</comment>
<accession>A0ABQ2E0N7</accession>
<name>A0ABQ2E0N7_9ACTN</name>
<gene>
    <name evidence="1" type="ORF">GCM10011583_12140</name>
</gene>
<dbReference type="EMBL" id="BMMV01000003">
    <property type="protein sequence ID" value="GGJ82139.1"/>
    <property type="molecule type" value="Genomic_DNA"/>
</dbReference>
<keyword evidence="2" id="KW-1185">Reference proteome</keyword>
<protein>
    <submittedName>
        <fullName evidence="1">Uncharacterized protein</fullName>
    </submittedName>
</protein>
<organism evidence="1 2">
    <name type="scientific">Streptomyces camponoticapitis</name>
    <dbReference type="NCBI Taxonomy" id="1616125"/>
    <lineage>
        <taxon>Bacteria</taxon>
        <taxon>Bacillati</taxon>
        <taxon>Actinomycetota</taxon>
        <taxon>Actinomycetes</taxon>
        <taxon>Kitasatosporales</taxon>
        <taxon>Streptomycetaceae</taxon>
        <taxon>Streptomyces</taxon>
    </lineage>
</organism>